<dbReference type="InterPro" id="IPR011711">
    <property type="entry name" value="GntR_C"/>
</dbReference>
<dbReference type="PANTHER" id="PTHR43537:SF44">
    <property type="entry name" value="GNTR FAMILY REGULATORY PROTEIN"/>
    <property type="match status" value="1"/>
</dbReference>
<gene>
    <name evidence="5" type="ORF">PKB_2221</name>
</gene>
<feature type="domain" description="HTH gntR-type" evidence="4">
    <location>
        <begin position="10"/>
        <end position="77"/>
    </location>
</feature>
<evidence type="ECO:0000259" key="4">
    <source>
        <dbReference type="PROSITE" id="PS50949"/>
    </source>
</evidence>
<protein>
    <submittedName>
        <fullName evidence="5">Transcriptional regulator</fullName>
    </submittedName>
</protein>
<dbReference type="Proteomes" id="UP000025241">
    <property type="component" value="Chromosome I"/>
</dbReference>
<dbReference type="Gene3D" id="1.20.120.530">
    <property type="entry name" value="GntR ligand-binding domain-like"/>
    <property type="match status" value="1"/>
</dbReference>
<dbReference type="PANTHER" id="PTHR43537">
    <property type="entry name" value="TRANSCRIPTIONAL REGULATOR, GNTR FAMILY"/>
    <property type="match status" value="1"/>
</dbReference>
<dbReference type="InterPro" id="IPR000524">
    <property type="entry name" value="Tscrpt_reg_HTH_GntR"/>
</dbReference>
<evidence type="ECO:0000313" key="5">
    <source>
        <dbReference type="EMBL" id="CDF83568.1"/>
    </source>
</evidence>
<dbReference type="KEGG" id="pkc:PKB_2221"/>
<dbReference type="Pfam" id="PF07729">
    <property type="entry name" value="FCD"/>
    <property type="match status" value="1"/>
</dbReference>
<keyword evidence="2" id="KW-0238">DNA-binding</keyword>
<keyword evidence="6" id="KW-1185">Reference proteome</keyword>
<dbReference type="Gene3D" id="1.10.10.10">
    <property type="entry name" value="Winged helix-like DNA-binding domain superfamily/Winged helix DNA-binding domain"/>
    <property type="match status" value="1"/>
</dbReference>
<dbReference type="SMART" id="SM00895">
    <property type="entry name" value="FCD"/>
    <property type="match status" value="1"/>
</dbReference>
<dbReference type="PATRIC" id="fig|1301098.3.peg.2216"/>
<dbReference type="eggNOG" id="COG1802">
    <property type="taxonomic scope" value="Bacteria"/>
</dbReference>
<dbReference type="InterPro" id="IPR036388">
    <property type="entry name" value="WH-like_DNA-bd_sf"/>
</dbReference>
<dbReference type="EMBL" id="HG322950">
    <property type="protein sequence ID" value="CDF83568.1"/>
    <property type="molecule type" value="Genomic_DNA"/>
</dbReference>
<dbReference type="SMART" id="SM00345">
    <property type="entry name" value="HTH_GNTR"/>
    <property type="match status" value="1"/>
</dbReference>
<evidence type="ECO:0000256" key="2">
    <source>
        <dbReference type="ARBA" id="ARBA00023125"/>
    </source>
</evidence>
<dbReference type="GO" id="GO:0003700">
    <property type="term" value="F:DNA-binding transcription factor activity"/>
    <property type="evidence" value="ECO:0007669"/>
    <property type="project" value="InterPro"/>
</dbReference>
<dbReference type="AlphaFoldDB" id="A0A024HGJ1"/>
<dbReference type="HOGENOM" id="CLU_059389_0_0_6"/>
<proteinExistence type="predicted"/>
<name>A0A024HGJ1_PSEKB</name>
<reference evidence="5 6" key="2">
    <citation type="submission" date="2014-05" db="EMBL/GenBank/DDBJ databases">
        <title>Genome sequence of the 3-chlorobenzoate degrading bacterium Pseudomonas knackmussii B13 shows multiple evidence for horizontal gene transfer.</title>
        <authorList>
            <person name="Miyazaki R."/>
            <person name="Bertelli C."/>
            <person name="Falquet L."/>
            <person name="Robinson-Rechavi M."/>
            <person name="Gharib W."/>
            <person name="Roy S."/>
            <person name="Van der Meer J.R."/>
        </authorList>
    </citation>
    <scope>NUCLEOTIDE SEQUENCE [LARGE SCALE GENOMIC DNA]</scope>
    <source>
        <strain evidence="5 6">B13</strain>
    </source>
</reference>
<reference evidence="5 6" key="1">
    <citation type="submission" date="2013-03" db="EMBL/GenBank/DDBJ databases">
        <authorList>
            <person name="Linke B."/>
        </authorList>
    </citation>
    <scope>NUCLEOTIDE SEQUENCE [LARGE SCALE GENOMIC DNA]</scope>
    <source>
        <strain evidence="5 6">B13</strain>
    </source>
</reference>
<dbReference type="SUPFAM" id="SSF48008">
    <property type="entry name" value="GntR ligand-binding domain-like"/>
    <property type="match status" value="1"/>
</dbReference>
<dbReference type="RefSeq" id="WP_043251653.1">
    <property type="nucleotide sequence ID" value="NZ_HG322950.1"/>
</dbReference>
<dbReference type="GO" id="GO:0003677">
    <property type="term" value="F:DNA binding"/>
    <property type="evidence" value="ECO:0007669"/>
    <property type="project" value="UniProtKB-KW"/>
</dbReference>
<dbReference type="PROSITE" id="PS50949">
    <property type="entry name" value="HTH_GNTR"/>
    <property type="match status" value="1"/>
</dbReference>
<keyword evidence="1" id="KW-0805">Transcription regulation</keyword>
<keyword evidence="3" id="KW-0804">Transcription</keyword>
<dbReference type="InterPro" id="IPR036390">
    <property type="entry name" value="WH_DNA-bd_sf"/>
</dbReference>
<dbReference type="SUPFAM" id="SSF46785">
    <property type="entry name" value="Winged helix' DNA-binding domain"/>
    <property type="match status" value="1"/>
</dbReference>
<dbReference type="Pfam" id="PF00392">
    <property type="entry name" value="GntR"/>
    <property type="match status" value="1"/>
</dbReference>
<dbReference type="OrthoDB" id="7005926at2"/>
<evidence type="ECO:0000256" key="3">
    <source>
        <dbReference type="ARBA" id="ARBA00023163"/>
    </source>
</evidence>
<dbReference type="InterPro" id="IPR008920">
    <property type="entry name" value="TF_FadR/GntR_C"/>
</dbReference>
<dbReference type="STRING" id="1301098.PKB_2221"/>
<accession>A0A024HGJ1</accession>
<evidence type="ECO:0000256" key="1">
    <source>
        <dbReference type="ARBA" id="ARBA00023015"/>
    </source>
</evidence>
<organism evidence="5 6">
    <name type="scientific">Pseudomonas knackmussii (strain DSM 6978 / CCUG 54928 / LMG 23759 / B13)</name>
    <dbReference type="NCBI Taxonomy" id="1301098"/>
    <lineage>
        <taxon>Bacteria</taxon>
        <taxon>Pseudomonadati</taxon>
        <taxon>Pseudomonadota</taxon>
        <taxon>Gammaproteobacteria</taxon>
        <taxon>Pseudomonadales</taxon>
        <taxon>Pseudomonadaceae</taxon>
        <taxon>Pseudomonas</taxon>
    </lineage>
</organism>
<evidence type="ECO:0000313" key="6">
    <source>
        <dbReference type="Proteomes" id="UP000025241"/>
    </source>
</evidence>
<sequence>MSNESEKKPRTNHLELARKIIEHAQEQGMAAGDGLSEQQLARTFGVSRTLIRAALALLLEQKLVEHEAGKGYHLSADPSSQVLGPALPQAEEEALAASVLRDRMAGRLGNSLGASELMRRYDISRVAAQKVLAQLSESQVLERGAGQSWNFRPLLNNLAALEDSLRYRLILEPEALLSPGFEPDLARLALLRGAMEELLAMPVERFDVVQFRELDIGFHELIAQGCGNRFIADALLQHQKLRRLPNLLPMVSVHRLQEALREHLRIIEQIERGQLEVAADLMRLHLRLSAAQRPQTANRGIPQGVMGMRR</sequence>